<name>A6JXX7_RAT</name>
<reference evidence="2" key="1">
    <citation type="submission" date="2005-09" db="EMBL/GenBank/DDBJ databases">
        <authorList>
            <person name="Mural R.J."/>
            <person name="Li P.W."/>
            <person name="Adams M.D."/>
            <person name="Amanatides P.G."/>
            <person name="Baden-Tillson H."/>
            <person name="Barnstead M."/>
            <person name="Chin S.H."/>
            <person name="Dew I."/>
            <person name="Evans C.A."/>
            <person name="Ferriera S."/>
            <person name="Flanigan M."/>
            <person name="Fosler C."/>
            <person name="Glodek A."/>
            <person name="Gu Z."/>
            <person name="Holt R.A."/>
            <person name="Jennings D."/>
            <person name="Kraft C.L."/>
            <person name="Lu F."/>
            <person name="Nguyen T."/>
            <person name="Nusskern D.R."/>
            <person name="Pfannkoch C.M."/>
            <person name="Sitter C."/>
            <person name="Sutton G.G."/>
            <person name="Venter J.C."/>
            <person name="Wang Z."/>
            <person name="Woodage T."/>
            <person name="Zheng X.H."/>
            <person name="Zhong F."/>
        </authorList>
    </citation>
    <scope>NUCLEOTIDE SEQUENCE [LARGE SCALE GENOMIC DNA]</scope>
    <source>
        <strain>BN</strain>
        <strain evidence="2">Sprague-Dawley</strain>
    </source>
</reference>
<sequence length="30" mass="3291">MWAHMIFSVSGEGSVLEMNICMFGEGSLVK</sequence>
<dbReference type="EMBL" id="CH474006">
    <property type="protein sequence ID" value="EDL87255.1"/>
    <property type="molecule type" value="Genomic_DNA"/>
</dbReference>
<dbReference type="AlphaFoldDB" id="A6JXX7"/>
<evidence type="ECO:0000313" key="2">
    <source>
        <dbReference type="Proteomes" id="UP000234681"/>
    </source>
</evidence>
<dbReference type="Proteomes" id="UP000234681">
    <property type="component" value="Chromosome 19"/>
</dbReference>
<organism evidence="1 2">
    <name type="scientific">Rattus norvegicus</name>
    <name type="common">Rat</name>
    <dbReference type="NCBI Taxonomy" id="10116"/>
    <lineage>
        <taxon>Eukaryota</taxon>
        <taxon>Metazoa</taxon>
        <taxon>Chordata</taxon>
        <taxon>Craniata</taxon>
        <taxon>Vertebrata</taxon>
        <taxon>Euteleostomi</taxon>
        <taxon>Mammalia</taxon>
        <taxon>Eutheria</taxon>
        <taxon>Euarchontoglires</taxon>
        <taxon>Glires</taxon>
        <taxon>Rodentia</taxon>
        <taxon>Myomorpha</taxon>
        <taxon>Muroidea</taxon>
        <taxon>Muridae</taxon>
        <taxon>Murinae</taxon>
        <taxon>Rattus</taxon>
    </lineage>
</organism>
<accession>A6JXX7</accession>
<evidence type="ECO:0000313" key="1">
    <source>
        <dbReference type="EMBL" id="EDL87255.1"/>
    </source>
</evidence>
<gene>
    <name evidence="1" type="ORF">rCG_39160</name>
</gene>
<proteinExistence type="predicted"/>
<protein>
    <submittedName>
        <fullName evidence="1">RCG39160</fullName>
    </submittedName>
</protein>